<protein>
    <recommendedName>
        <fullName evidence="10">Dethiobiotin synthase</fullName>
    </recommendedName>
</protein>
<dbReference type="GO" id="GO:0005524">
    <property type="term" value="F:ATP binding"/>
    <property type="evidence" value="ECO:0007669"/>
    <property type="project" value="UniProtKB-KW"/>
</dbReference>
<dbReference type="PANTHER" id="PTHR43210">
    <property type="entry name" value="DETHIOBIOTIN SYNTHETASE"/>
    <property type="match status" value="1"/>
</dbReference>
<keyword evidence="4" id="KW-0547">Nucleotide-binding</keyword>
<evidence type="ECO:0000256" key="3">
    <source>
        <dbReference type="ARBA" id="ARBA00022723"/>
    </source>
</evidence>
<keyword evidence="2" id="KW-0436">Ligase</keyword>
<evidence type="ECO:0000256" key="8">
    <source>
        <dbReference type="ARBA" id="ARBA00047386"/>
    </source>
</evidence>
<dbReference type="InterPro" id="IPR027417">
    <property type="entry name" value="P-loop_NTPase"/>
</dbReference>
<evidence type="ECO:0000256" key="2">
    <source>
        <dbReference type="ARBA" id="ARBA00022598"/>
    </source>
</evidence>
<evidence type="ECO:0000256" key="5">
    <source>
        <dbReference type="ARBA" id="ARBA00022756"/>
    </source>
</evidence>
<evidence type="ECO:0000256" key="4">
    <source>
        <dbReference type="ARBA" id="ARBA00022741"/>
    </source>
</evidence>
<dbReference type="UniPathway" id="UPA00078"/>
<keyword evidence="7" id="KW-0460">Magnesium</keyword>
<evidence type="ECO:0000256" key="1">
    <source>
        <dbReference type="ARBA" id="ARBA00022490"/>
    </source>
</evidence>
<evidence type="ECO:0000313" key="9">
    <source>
        <dbReference type="EMBL" id="SVB92866.1"/>
    </source>
</evidence>
<dbReference type="GO" id="GO:0005829">
    <property type="term" value="C:cytosol"/>
    <property type="evidence" value="ECO:0007669"/>
    <property type="project" value="TreeGrafter"/>
</dbReference>
<keyword evidence="1" id="KW-0963">Cytoplasm</keyword>
<dbReference type="InterPro" id="IPR004472">
    <property type="entry name" value="DTB_synth_BioD"/>
</dbReference>
<proteinExistence type="predicted"/>
<dbReference type="Pfam" id="PF13500">
    <property type="entry name" value="AAA_26"/>
    <property type="match status" value="1"/>
</dbReference>
<reference evidence="9" key="1">
    <citation type="submission" date="2018-05" db="EMBL/GenBank/DDBJ databases">
        <authorList>
            <person name="Lanie J.A."/>
            <person name="Ng W.-L."/>
            <person name="Kazmierczak K.M."/>
            <person name="Andrzejewski T.M."/>
            <person name="Davidsen T.M."/>
            <person name="Wayne K.J."/>
            <person name="Tettelin H."/>
            <person name="Glass J.I."/>
            <person name="Rusch D."/>
            <person name="Podicherti R."/>
            <person name="Tsui H.-C.T."/>
            <person name="Winkler M.E."/>
        </authorList>
    </citation>
    <scope>NUCLEOTIDE SEQUENCE</scope>
</reference>
<dbReference type="SUPFAM" id="SSF52540">
    <property type="entry name" value="P-loop containing nucleoside triphosphate hydrolases"/>
    <property type="match status" value="1"/>
</dbReference>
<dbReference type="GO" id="GO:0009102">
    <property type="term" value="P:biotin biosynthetic process"/>
    <property type="evidence" value="ECO:0007669"/>
    <property type="project" value="UniProtKB-UniPathway"/>
</dbReference>
<keyword evidence="3" id="KW-0479">Metal-binding</keyword>
<evidence type="ECO:0000256" key="6">
    <source>
        <dbReference type="ARBA" id="ARBA00022840"/>
    </source>
</evidence>
<keyword evidence="6" id="KW-0067">ATP-binding</keyword>
<name>A0A382HZU6_9ZZZZ</name>
<organism evidence="9">
    <name type="scientific">marine metagenome</name>
    <dbReference type="NCBI Taxonomy" id="408172"/>
    <lineage>
        <taxon>unclassified sequences</taxon>
        <taxon>metagenomes</taxon>
        <taxon>ecological metagenomes</taxon>
    </lineage>
</organism>
<dbReference type="GO" id="GO:0004141">
    <property type="term" value="F:dethiobiotin synthase activity"/>
    <property type="evidence" value="ECO:0007669"/>
    <property type="project" value="InterPro"/>
</dbReference>
<feature type="non-terminal residue" evidence="9">
    <location>
        <position position="63"/>
    </location>
</feature>
<comment type="catalytic activity">
    <reaction evidence="8">
        <text>(7R,8S)-8-amino-7-(carboxyamino)nonanoate + ATP = (4R,5S)-dethiobiotin + ADP + phosphate + H(+)</text>
        <dbReference type="Rhea" id="RHEA:63684"/>
        <dbReference type="ChEBI" id="CHEBI:15378"/>
        <dbReference type="ChEBI" id="CHEBI:30616"/>
        <dbReference type="ChEBI" id="CHEBI:43474"/>
        <dbReference type="ChEBI" id="CHEBI:149470"/>
        <dbReference type="ChEBI" id="CHEBI:149473"/>
        <dbReference type="ChEBI" id="CHEBI:456216"/>
    </reaction>
</comment>
<dbReference type="AlphaFoldDB" id="A0A382HZU6"/>
<keyword evidence="5" id="KW-0093">Biotin biosynthesis</keyword>
<dbReference type="Gene3D" id="3.40.50.300">
    <property type="entry name" value="P-loop containing nucleotide triphosphate hydrolases"/>
    <property type="match status" value="1"/>
</dbReference>
<accession>A0A382HZU6</accession>
<dbReference type="PANTHER" id="PTHR43210:SF2">
    <property type="entry name" value="ATP-DEPENDENT DETHIOBIOTIN SYNTHETASE BIOD 2"/>
    <property type="match status" value="1"/>
</dbReference>
<dbReference type="GO" id="GO:0000287">
    <property type="term" value="F:magnesium ion binding"/>
    <property type="evidence" value="ECO:0007669"/>
    <property type="project" value="InterPro"/>
</dbReference>
<dbReference type="EMBL" id="UINC01064318">
    <property type="protein sequence ID" value="SVB92866.1"/>
    <property type="molecule type" value="Genomic_DNA"/>
</dbReference>
<evidence type="ECO:0000256" key="7">
    <source>
        <dbReference type="ARBA" id="ARBA00022842"/>
    </source>
</evidence>
<sequence>MKGYFITGTDTGVGKTVVTACLATLFKNRSEDVGVMKPIETGVNPECNSSANSDAKFLMEVSG</sequence>
<dbReference type="CDD" id="cd03109">
    <property type="entry name" value="DTBS"/>
    <property type="match status" value="1"/>
</dbReference>
<gene>
    <name evidence="9" type="ORF">METZ01_LOCUS245720</name>
</gene>
<evidence type="ECO:0008006" key="10">
    <source>
        <dbReference type="Google" id="ProtNLM"/>
    </source>
</evidence>